<keyword evidence="3 6" id="KW-0812">Transmembrane</keyword>
<dbReference type="InterPro" id="IPR007688">
    <property type="entry name" value="Conjugal_tfr_TrbL/VirB6"/>
</dbReference>
<evidence type="ECO:0000256" key="5">
    <source>
        <dbReference type="ARBA" id="ARBA00023136"/>
    </source>
</evidence>
<accession>A0A5B9D3R2</accession>
<evidence type="ECO:0000256" key="1">
    <source>
        <dbReference type="ARBA" id="ARBA00004141"/>
    </source>
</evidence>
<evidence type="ECO:0000256" key="2">
    <source>
        <dbReference type="ARBA" id="ARBA00007802"/>
    </source>
</evidence>
<comment type="similarity">
    <text evidence="2">Belongs to the TrbL/VirB6 family.</text>
</comment>
<dbReference type="Pfam" id="PF04610">
    <property type="entry name" value="TrbL"/>
    <property type="match status" value="1"/>
</dbReference>
<feature type="transmembrane region" description="Helical" evidence="6">
    <location>
        <begin position="143"/>
        <end position="165"/>
    </location>
</feature>
<protein>
    <submittedName>
        <fullName evidence="7">TrwI4 protein</fullName>
    </submittedName>
</protein>
<evidence type="ECO:0000256" key="4">
    <source>
        <dbReference type="ARBA" id="ARBA00022989"/>
    </source>
</evidence>
<dbReference type="RefSeq" id="WP_120121369.1">
    <property type="nucleotide sequence ID" value="NZ_CP031844.2"/>
</dbReference>
<comment type="subcellular location">
    <subcellularLocation>
        <location evidence="1">Membrane</location>
        <topology evidence="1">Multi-pass membrane protein</topology>
    </subcellularLocation>
</comment>
<gene>
    <name evidence="7" type="ORF">D1092_08085</name>
</gene>
<name>A0A5B9D3R2_9HYPH</name>
<keyword evidence="4 6" id="KW-1133">Transmembrane helix</keyword>
<dbReference type="GeneID" id="71062082"/>
<dbReference type="KEGG" id="barn:D1092_08085"/>
<feature type="transmembrane region" description="Helical" evidence="6">
    <location>
        <begin position="29"/>
        <end position="52"/>
    </location>
</feature>
<reference evidence="8" key="1">
    <citation type="submission" date="2019-07" db="EMBL/GenBank/DDBJ databases">
        <title>Bartonella kosoyii sp. nov. and Bartonella krasnovii sp. nov., two novel members of the Bartonella elizabethae complex sensu lato, isolated from black rats and wild desert rodent-fleas.</title>
        <authorList>
            <person name="Gutierrez R."/>
            <person name="Shalit T."/>
            <person name="Markus B."/>
            <person name="Yuan C."/>
            <person name="Nachum-Biala Y."/>
            <person name="Elad D."/>
            <person name="Harrus S."/>
        </authorList>
    </citation>
    <scope>NUCLEOTIDE SEQUENCE [LARGE SCALE GENOMIC DNA]</scope>
    <source>
        <strain evidence="8">OE 1-1</strain>
    </source>
</reference>
<sequence>MKFTIFAQLFTKIDQGTKTYITDISSKTIATITPFVSIGITIAFIIYGWLIIRGAIDMPLSSFVNRFVRISIITSIALTTGLYQSDIANLITQMPSELSKALLKNPLTEQQLMDLLDKTAGHGFKYAGRLFEETVFFDANGTLYALLGIIILLATSLVVAIGGGLVILTKVAIVLLVGLGPFFIIALLWQPTHKFFEQWIAQILSYTFLFILLTTVFKLMMNIFSNYLNDMQVGIAQNIGYMFGGALILSIISIMLLLKLSNIANSLAKGITFAHLWRHRD</sequence>
<dbReference type="GO" id="GO:0030255">
    <property type="term" value="P:protein secretion by the type IV secretion system"/>
    <property type="evidence" value="ECO:0007669"/>
    <property type="project" value="InterPro"/>
</dbReference>
<dbReference type="EMBL" id="CP031844">
    <property type="protein sequence ID" value="QEE12885.1"/>
    <property type="molecule type" value="Genomic_DNA"/>
</dbReference>
<evidence type="ECO:0000256" key="3">
    <source>
        <dbReference type="ARBA" id="ARBA00022692"/>
    </source>
</evidence>
<proteinExistence type="inferred from homology"/>
<feature type="transmembrane region" description="Helical" evidence="6">
    <location>
        <begin position="239"/>
        <end position="258"/>
    </location>
</feature>
<dbReference type="OrthoDB" id="7854576at2"/>
<dbReference type="Proteomes" id="UP000321311">
    <property type="component" value="Chromosome"/>
</dbReference>
<evidence type="ECO:0000313" key="8">
    <source>
        <dbReference type="Proteomes" id="UP000321311"/>
    </source>
</evidence>
<evidence type="ECO:0000256" key="6">
    <source>
        <dbReference type="SAM" id="Phobius"/>
    </source>
</evidence>
<evidence type="ECO:0000313" key="7">
    <source>
        <dbReference type="EMBL" id="QEE12885.1"/>
    </source>
</evidence>
<feature type="transmembrane region" description="Helical" evidence="6">
    <location>
        <begin position="171"/>
        <end position="189"/>
    </location>
</feature>
<dbReference type="GO" id="GO:0016020">
    <property type="term" value="C:membrane"/>
    <property type="evidence" value="ECO:0007669"/>
    <property type="project" value="UniProtKB-SubCell"/>
</dbReference>
<dbReference type="AlphaFoldDB" id="A0A5B9D3R2"/>
<keyword evidence="5 6" id="KW-0472">Membrane</keyword>
<feature type="transmembrane region" description="Helical" evidence="6">
    <location>
        <begin position="201"/>
        <end position="219"/>
    </location>
</feature>
<organism evidence="7 8">
    <name type="scientific">Bartonella krasnovii</name>
    <dbReference type="NCBI Taxonomy" id="2267275"/>
    <lineage>
        <taxon>Bacteria</taxon>
        <taxon>Pseudomonadati</taxon>
        <taxon>Pseudomonadota</taxon>
        <taxon>Alphaproteobacteria</taxon>
        <taxon>Hyphomicrobiales</taxon>
        <taxon>Bartonellaceae</taxon>
        <taxon>Bartonella</taxon>
    </lineage>
</organism>